<dbReference type="Pfam" id="PF05891">
    <property type="entry name" value="Methyltransf_PK"/>
    <property type="match status" value="2"/>
</dbReference>
<dbReference type="GO" id="GO:0005737">
    <property type="term" value="C:cytoplasm"/>
    <property type="evidence" value="ECO:0007669"/>
    <property type="project" value="TreeGrafter"/>
</dbReference>
<keyword evidence="3 11" id="KW-0808">Transferase</keyword>
<keyword evidence="4" id="KW-0949">S-adenosyl-L-methionine</keyword>
<reference evidence="11" key="1">
    <citation type="submission" date="2022-07" db="EMBL/GenBank/DDBJ databases">
        <title>Phylogenomic reconstructions and comparative analyses of Kickxellomycotina fungi.</title>
        <authorList>
            <person name="Reynolds N.K."/>
            <person name="Stajich J.E."/>
            <person name="Barry K."/>
            <person name="Grigoriev I.V."/>
            <person name="Crous P."/>
            <person name="Smith M.E."/>
        </authorList>
    </citation>
    <scope>NUCLEOTIDE SEQUENCE</scope>
    <source>
        <strain evidence="11">BCRC 34489</strain>
    </source>
</reference>
<name>A0A9W8LNK2_9FUNG</name>
<evidence type="ECO:0000256" key="2">
    <source>
        <dbReference type="ARBA" id="ARBA00022603"/>
    </source>
</evidence>
<dbReference type="EMBL" id="JANBUM010000072">
    <property type="protein sequence ID" value="KAJ2786162.1"/>
    <property type="molecule type" value="Genomic_DNA"/>
</dbReference>
<evidence type="ECO:0000256" key="5">
    <source>
        <dbReference type="ARBA" id="ARBA00039112"/>
    </source>
</evidence>
<comment type="catalytic activity">
    <reaction evidence="8">
        <text>N-terminal L-seryl-L-prolyl-L-lysyl-[protein] + 3 S-adenosyl-L-methionine = N-terminal N,N,N-trimethyl-L-seryl-L-prolyl-L-lysyl-[protein] + 3 S-adenosyl-L-homocysteine + 3 H(+)</text>
        <dbReference type="Rhea" id="RHEA:54724"/>
        <dbReference type="Rhea" id="RHEA-COMP:13789"/>
        <dbReference type="Rhea" id="RHEA-COMP:13973"/>
        <dbReference type="ChEBI" id="CHEBI:15378"/>
        <dbReference type="ChEBI" id="CHEBI:57856"/>
        <dbReference type="ChEBI" id="CHEBI:59789"/>
        <dbReference type="ChEBI" id="CHEBI:138061"/>
        <dbReference type="ChEBI" id="CHEBI:138317"/>
        <dbReference type="EC" id="2.1.1.244"/>
    </reaction>
</comment>
<dbReference type="Gene3D" id="3.40.50.150">
    <property type="entry name" value="Vaccinia Virus protein VP39"/>
    <property type="match status" value="2"/>
</dbReference>
<dbReference type="AlphaFoldDB" id="A0A9W8LNK2"/>
<evidence type="ECO:0000256" key="9">
    <source>
        <dbReference type="ARBA" id="ARBA00047885"/>
    </source>
</evidence>
<evidence type="ECO:0000256" key="6">
    <source>
        <dbReference type="ARBA" id="ARBA00039449"/>
    </source>
</evidence>
<sequence>MADPRKTEFRPTETWYEDADKYWKGVPSSVDGMLGGLEEVHAPDIRDSLAFMDKLKKNPSLSFGSLGYVLDSEDSSVTRAKSLFESVFAAAGLVVVDQMTQTDFPQGLFEVNMWALKPSSDN</sequence>
<comment type="caution">
    <text evidence="11">The sequence shown here is derived from an EMBL/GenBank/DDBJ whole genome shotgun (WGS) entry which is preliminary data.</text>
</comment>
<dbReference type="PANTHER" id="PTHR12753:SF0">
    <property type="entry name" value="ALPHA N-TERMINAL PROTEIN METHYLTRANSFERASE 1"/>
    <property type="match status" value="1"/>
</dbReference>
<dbReference type="OrthoDB" id="1298661at2759"/>
<dbReference type="InterPro" id="IPR029063">
    <property type="entry name" value="SAM-dependent_MTases_sf"/>
</dbReference>
<comment type="similarity">
    <text evidence="1">Belongs to the methyltransferase superfamily. NTM1 family.</text>
</comment>
<keyword evidence="12" id="KW-1185">Reference proteome</keyword>
<dbReference type="Proteomes" id="UP001140172">
    <property type="component" value="Unassembled WGS sequence"/>
</dbReference>
<evidence type="ECO:0000256" key="7">
    <source>
        <dbReference type="ARBA" id="ARBA00043129"/>
    </source>
</evidence>
<accession>A0A9W8LNK2</accession>
<dbReference type="InterPro" id="IPR008576">
    <property type="entry name" value="MeTrfase_NTM1"/>
</dbReference>
<comment type="catalytic activity">
    <reaction evidence="10">
        <text>N-terminal L-alanyl-L-prolyl-L-lysyl-[protein] + 3 S-adenosyl-L-methionine = N-terminal N,N,N-trimethyl-L-alanyl-L-prolyl-L-lysyl-[protein] + 3 S-adenosyl-L-homocysteine + 3 H(+)</text>
        <dbReference type="Rhea" id="RHEA:54712"/>
        <dbReference type="Rhea" id="RHEA-COMP:13785"/>
        <dbReference type="Rhea" id="RHEA-COMP:13971"/>
        <dbReference type="ChEBI" id="CHEBI:15378"/>
        <dbReference type="ChEBI" id="CHEBI:57856"/>
        <dbReference type="ChEBI" id="CHEBI:59789"/>
        <dbReference type="ChEBI" id="CHEBI:138057"/>
        <dbReference type="ChEBI" id="CHEBI:138315"/>
        <dbReference type="EC" id="2.1.1.244"/>
    </reaction>
</comment>
<keyword evidence="2 11" id="KW-0489">Methyltransferase</keyword>
<protein>
    <recommendedName>
        <fullName evidence="6">Alpha N-terminal protein methyltransferase 1</fullName>
        <ecNumber evidence="5">2.1.1.244</ecNumber>
    </recommendedName>
    <alternativeName>
        <fullName evidence="7">X-Pro-Lys N-terminal protein methyltransferase 1</fullName>
    </alternativeName>
</protein>
<dbReference type="GO" id="GO:0032259">
    <property type="term" value="P:methylation"/>
    <property type="evidence" value="ECO:0007669"/>
    <property type="project" value="UniProtKB-KW"/>
</dbReference>
<gene>
    <name evidence="11" type="primary">METTL11B</name>
    <name evidence="11" type="ORF">GGI15_001688</name>
</gene>
<evidence type="ECO:0000256" key="3">
    <source>
        <dbReference type="ARBA" id="ARBA00022679"/>
    </source>
</evidence>
<evidence type="ECO:0000256" key="8">
    <source>
        <dbReference type="ARBA" id="ARBA00047306"/>
    </source>
</evidence>
<evidence type="ECO:0000313" key="11">
    <source>
        <dbReference type="EMBL" id="KAJ2786162.1"/>
    </source>
</evidence>
<dbReference type="EC" id="2.1.1.244" evidence="5"/>
<evidence type="ECO:0000256" key="1">
    <source>
        <dbReference type="ARBA" id="ARBA00009059"/>
    </source>
</evidence>
<evidence type="ECO:0000313" key="12">
    <source>
        <dbReference type="Proteomes" id="UP001140172"/>
    </source>
</evidence>
<evidence type="ECO:0000256" key="4">
    <source>
        <dbReference type="ARBA" id="ARBA00022691"/>
    </source>
</evidence>
<dbReference type="PANTHER" id="PTHR12753">
    <property type="entry name" value="AD-003 - RELATED"/>
    <property type="match status" value="1"/>
</dbReference>
<comment type="catalytic activity">
    <reaction evidence="9">
        <text>N-terminal L-prolyl-L-prolyl-L-lysyl-[protein] + 2 S-adenosyl-L-methionine = N-terminal N,N-dimethyl-L-prolyl-L-prolyl-L-lysyl-[protein] + 2 S-adenosyl-L-homocysteine + 2 H(+)</text>
        <dbReference type="Rhea" id="RHEA:54736"/>
        <dbReference type="Rhea" id="RHEA-COMP:13787"/>
        <dbReference type="Rhea" id="RHEA-COMP:13974"/>
        <dbReference type="ChEBI" id="CHEBI:15378"/>
        <dbReference type="ChEBI" id="CHEBI:57856"/>
        <dbReference type="ChEBI" id="CHEBI:59789"/>
        <dbReference type="ChEBI" id="CHEBI:138059"/>
        <dbReference type="ChEBI" id="CHEBI:138318"/>
        <dbReference type="EC" id="2.1.1.244"/>
    </reaction>
</comment>
<dbReference type="GO" id="GO:0071885">
    <property type="term" value="F:N-terminal protein N-methyltransferase activity"/>
    <property type="evidence" value="ECO:0007669"/>
    <property type="project" value="UniProtKB-EC"/>
</dbReference>
<proteinExistence type="inferred from homology"/>
<evidence type="ECO:0000256" key="10">
    <source>
        <dbReference type="ARBA" id="ARBA00048167"/>
    </source>
</evidence>
<organism evidence="11 12">
    <name type="scientific">Coemansia interrupta</name>
    <dbReference type="NCBI Taxonomy" id="1126814"/>
    <lineage>
        <taxon>Eukaryota</taxon>
        <taxon>Fungi</taxon>
        <taxon>Fungi incertae sedis</taxon>
        <taxon>Zoopagomycota</taxon>
        <taxon>Kickxellomycotina</taxon>
        <taxon>Kickxellomycetes</taxon>
        <taxon>Kickxellales</taxon>
        <taxon>Kickxellaceae</taxon>
        <taxon>Coemansia</taxon>
    </lineage>
</organism>